<reference evidence="1 2" key="1">
    <citation type="journal article" date="2014" name="Genome Biol. Evol.">
        <title>The genome of the myxosporean Thelohanellus kitauei shows adaptations to nutrient acquisition within its fish host.</title>
        <authorList>
            <person name="Yang Y."/>
            <person name="Xiong J."/>
            <person name="Zhou Z."/>
            <person name="Huo F."/>
            <person name="Miao W."/>
            <person name="Ran C."/>
            <person name="Liu Y."/>
            <person name="Zhang J."/>
            <person name="Feng J."/>
            <person name="Wang M."/>
            <person name="Wang M."/>
            <person name="Wang L."/>
            <person name="Yao B."/>
        </authorList>
    </citation>
    <scope>NUCLEOTIDE SEQUENCE [LARGE SCALE GENOMIC DNA]</scope>
    <source>
        <strain evidence="1">Wuqing</strain>
    </source>
</reference>
<dbReference type="Proteomes" id="UP000031668">
    <property type="component" value="Unassembled WGS sequence"/>
</dbReference>
<evidence type="ECO:0000313" key="2">
    <source>
        <dbReference type="Proteomes" id="UP000031668"/>
    </source>
</evidence>
<gene>
    <name evidence="1" type="ORF">RF11_10292</name>
</gene>
<evidence type="ECO:0000313" key="1">
    <source>
        <dbReference type="EMBL" id="KII67619.1"/>
    </source>
</evidence>
<dbReference type="EMBL" id="JWZT01003127">
    <property type="protein sequence ID" value="KII67619.1"/>
    <property type="molecule type" value="Genomic_DNA"/>
</dbReference>
<organism evidence="1 2">
    <name type="scientific">Thelohanellus kitauei</name>
    <name type="common">Myxosporean</name>
    <dbReference type="NCBI Taxonomy" id="669202"/>
    <lineage>
        <taxon>Eukaryota</taxon>
        <taxon>Metazoa</taxon>
        <taxon>Cnidaria</taxon>
        <taxon>Myxozoa</taxon>
        <taxon>Myxosporea</taxon>
        <taxon>Bivalvulida</taxon>
        <taxon>Platysporina</taxon>
        <taxon>Myxobolidae</taxon>
        <taxon>Thelohanellus</taxon>
    </lineage>
</organism>
<sequence>MNWMSVSHLSRLLILSFSVSVHNRFLAFIDQVVLNFSATIRKKTTKSVLVFQFWCCRIIPVVSSCINVMKSATCSMVLGSFFFGHVEYSCIVQKNTSKYFRNL</sequence>
<dbReference type="AlphaFoldDB" id="A0A0C2IQA5"/>
<name>A0A0C2IQA5_THEKT</name>
<proteinExistence type="predicted"/>
<protein>
    <submittedName>
        <fullName evidence="1">Uncharacterized protein</fullName>
    </submittedName>
</protein>
<comment type="caution">
    <text evidence="1">The sequence shown here is derived from an EMBL/GenBank/DDBJ whole genome shotgun (WGS) entry which is preliminary data.</text>
</comment>
<keyword evidence="2" id="KW-1185">Reference proteome</keyword>
<accession>A0A0C2IQA5</accession>